<evidence type="ECO:0000313" key="3">
    <source>
        <dbReference type="Proteomes" id="UP000334990"/>
    </source>
</evidence>
<feature type="transmembrane region" description="Helical" evidence="1">
    <location>
        <begin position="55"/>
        <end position="72"/>
    </location>
</feature>
<gene>
    <name evidence="2" type="ORF">Acor_23080</name>
</gene>
<comment type="caution">
    <text evidence="2">The sequence shown here is derived from an EMBL/GenBank/DDBJ whole genome shotgun (WGS) entry which is preliminary data.</text>
</comment>
<dbReference type="EMBL" id="BLAD01000044">
    <property type="protein sequence ID" value="GES00245.1"/>
    <property type="molecule type" value="Genomic_DNA"/>
</dbReference>
<keyword evidence="1" id="KW-0472">Membrane</keyword>
<accession>A0A5M3VTW2</accession>
<proteinExistence type="predicted"/>
<keyword evidence="3" id="KW-1185">Reference proteome</keyword>
<dbReference type="Proteomes" id="UP000334990">
    <property type="component" value="Unassembled WGS sequence"/>
</dbReference>
<protein>
    <submittedName>
        <fullName evidence="2">Uncharacterized protein</fullName>
    </submittedName>
</protein>
<reference evidence="2 3" key="1">
    <citation type="submission" date="2019-10" db="EMBL/GenBank/DDBJ databases">
        <title>Whole genome shotgun sequence of Acrocarpospora corrugata NBRC 13972.</title>
        <authorList>
            <person name="Ichikawa N."/>
            <person name="Kimura A."/>
            <person name="Kitahashi Y."/>
            <person name="Komaki H."/>
            <person name="Oguchi A."/>
        </authorList>
    </citation>
    <scope>NUCLEOTIDE SEQUENCE [LARGE SCALE GENOMIC DNA]</scope>
    <source>
        <strain evidence="2 3">NBRC 13972</strain>
    </source>
</reference>
<dbReference type="RefSeq" id="WP_155336605.1">
    <property type="nucleotide sequence ID" value="NZ_BAAABN010000033.1"/>
</dbReference>
<feature type="transmembrane region" description="Helical" evidence="1">
    <location>
        <begin position="24"/>
        <end position="43"/>
    </location>
</feature>
<name>A0A5M3VTW2_9ACTN</name>
<sequence length="82" mass="9257">MHDSNNDTGRGKGRQEGGDRLDRVLHWVLFILPAVSGCLFWMLSGRNPQDYPQEMAYLAWTAAVVGVLLILRDHYSKSPGDR</sequence>
<dbReference type="AlphaFoldDB" id="A0A5M3VTW2"/>
<organism evidence="2 3">
    <name type="scientific">Acrocarpospora corrugata</name>
    <dbReference type="NCBI Taxonomy" id="35763"/>
    <lineage>
        <taxon>Bacteria</taxon>
        <taxon>Bacillati</taxon>
        <taxon>Actinomycetota</taxon>
        <taxon>Actinomycetes</taxon>
        <taxon>Streptosporangiales</taxon>
        <taxon>Streptosporangiaceae</taxon>
        <taxon>Acrocarpospora</taxon>
    </lineage>
</organism>
<evidence type="ECO:0000313" key="2">
    <source>
        <dbReference type="EMBL" id="GES00245.1"/>
    </source>
</evidence>
<evidence type="ECO:0000256" key="1">
    <source>
        <dbReference type="SAM" id="Phobius"/>
    </source>
</evidence>
<keyword evidence="1" id="KW-0812">Transmembrane</keyword>
<keyword evidence="1" id="KW-1133">Transmembrane helix</keyword>